<dbReference type="InterPro" id="IPR038050">
    <property type="entry name" value="Neuro_actylchol_rec"/>
</dbReference>
<dbReference type="Gene3D" id="1.20.58.390">
    <property type="entry name" value="Neurotransmitter-gated ion-channel transmembrane domain"/>
    <property type="match status" value="1"/>
</dbReference>
<keyword evidence="9 20" id="KW-0472">Membrane</keyword>
<keyword evidence="17 20" id="KW-0407">Ion channel</keyword>
<feature type="domain" description="Neurotransmitter-gated ion-channel transmembrane" evidence="22">
    <location>
        <begin position="256"/>
        <end position="388"/>
    </location>
</feature>
<dbReference type="NCBIfam" id="TIGR00860">
    <property type="entry name" value="LIC"/>
    <property type="match status" value="1"/>
</dbReference>
<accession>A0A6P8I901</accession>
<keyword evidence="4 20" id="KW-0812">Transmembrane</keyword>
<evidence type="ECO:0000256" key="7">
    <source>
        <dbReference type="ARBA" id="ARBA00023018"/>
    </source>
</evidence>
<dbReference type="InterPro" id="IPR006028">
    <property type="entry name" value="GABAA/Glycine_rcpt"/>
</dbReference>
<dbReference type="InParanoid" id="A0A6P8I901"/>
<keyword evidence="8 20" id="KW-0406">Ion transport</keyword>
<dbReference type="Pfam" id="PF02931">
    <property type="entry name" value="Neur_chan_LBD"/>
    <property type="match status" value="1"/>
</dbReference>
<keyword evidence="2 20" id="KW-0813">Transport</keyword>
<keyword evidence="15" id="KW-0628">Postsynaptic cell membrane</keyword>
<evidence type="ECO:0000256" key="18">
    <source>
        <dbReference type="ARBA" id="ARBA00034104"/>
    </source>
</evidence>
<keyword evidence="5" id="KW-0732">Signal</keyword>
<keyword evidence="6 20" id="KW-1133">Transmembrane helix</keyword>
<feature type="transmembrane region" description="Helical" evidence="20">
    <location>
        <begin position="309"/>
        <end position="330"/>
    </location>
</feature>
<keyword evidence="7" id="KW-0770">Synapse</keyword>
<keyword evidence="14" id="KW-0868">Chloride</keyword>
<dbReference type="FunFam" id="2.70.170.10:FF:000021">
    <property type="entry name" value="Gamma-aminobutyric acid receptor isoform 3b"/>
    <property type="match status" value="1"/>
</dbReference>
<keyword evidence="11" id="KW-0675">Receptor</keyword>
<keyword evidence="3" id="KW-1003">Cell membrane</keyword>
<evidence type="ECO:0000313" key="24">
    <source>
        <dbReference type="RefSeq" id="XP_031565044.1"/>
    </source>
</evidence>
<feature type="transmembrane region" description="Helical" evidence="20">
    <location>
        <begin position="6"/>
        <end position="24"/>
    </location>
</feature>
<dbReference type="Pfam" id="PF02932">
    <property type="entry name" value="Neur_chan_memb"/>
    <property type="match status" value="1"/>
</dbReference>
<dbReference type="CDD" id="cd19049">
    <property type="entry name" value="LGIC_TM_anion"/>
    <property type="match status" value="1"/>
</dbReference>
<keyword evidence="10" id="KW-1015">Disulfide bond</keyword>
<dbReference type="Proteomes" id="UP000515163">
    <property type="component" value="Unplaced"/>
</dbReference>
<dbReference type="InterPro" id="IPR036734">
    <property type="entry name" value="Neur_chan_lig-bd_sf"/>
</dbReference>
<evidence type="ECO:0000256" key="16">
    <source>
        <dbReference type="ARBA" id="ARBA00023286"/>
    </source>
</evidence>
<dbReference type="SUPFAM" id="SSF90112">
    <property type="entry name" value="Neurotransmitter-gated ion-channel transmembrane pore"/>
    <property type="match status" value="1"/>
</dbReference>
<evidence type="ECO:0000256" key="6">
    <source>
        <dbReference type="ARBA" id="ARBA00022989"/>
    </source>
</evidence>
<dbReference type="GO" id="GO:0005254">
    <property type="term" value="F:chloride channel activity"/>
    <property type="evidence" value="ECO:0007669"/>
    <property type="project" value="UniProtKB-KW"/>
</dbReference>
<sequence>MITTTTIFPLLLYITYSLTHSAALKSRVKAARMTAILDDMINKETYDKRLRPNYNGKAVEIKIGFWTTSIDPIDVMNMDYTIDLFIRQEWVDPRLNHHLNETIQLSHGIVNNIWTPDTYFVNAKTSRVHRVTNLNVMVMLAPNGLIKYNTRVTVKAACNLDLRLFPIDKQTCPLILESYGYHMGHIIYRWETNSSNGISFVPKHVRLMPQYQIVDVRLLAEIHQYVVGNFSALRANFSFVRYYSYFLSHIYGTSSVIVVISWMAFFLPRDQTAARVGVGVTSLLTEVTVIDMLNSAMPKVSYVKSIDKFLMTCLFYVFLSLAEYCIVLVLDRRYKKLLKRKKKEKEQEQLQEKIQEKLRRKNWWVKSACPSATLETKNHAHVVHSTRGDDHHPIKPSKKTSKQELLDWLSSERFIEFIDTAALVVFPFSFAMFQICYWLSGIQESSDF</sequence>
<evidence type="ECO:0000256" key="8">
    <source>
        <dbReference type="ARBA" id="ARBA00023065"/>
    </source>
</evidence>
<evidence type="ECO:0000259" key="22">
    <source>
        <dbReference type="Pfam" id="PF02932"/>
    </source>
</evidence>
<dbReference type="InterPro" id="IPR036719">
    <property type="entry name" value="Neuro-gated_channel_TM_sf"/>
</dbReference>
<evidence type="ECO:0000256" key="17">
    <source>
        <dbReference type="ARBA" id="ARBA00023303"/>
    </source>
</evidence>
<dbReference type="CDD" id="cd18990">
    <property type="entry name" value="LGIC_ECD_GABAAR"/>
    <property type="match status" value="1"/>
</dbReference>
<evidence type="ECO:0000256" key="11">
    <source>
        <dbReference type="ARBA" id="ARBA00023170"/>
    </source>
</evidence>
<dbReference type="PRINTS" id="PR00253">
    <property type="entry name" value="GABAARECEPTR"/>
</dbReference>
<dbReference type="GO" id="GO:0005230">
    <property type="term" value="F:extracellular ligand-gated monoatomic ion channel activity"/>
    <property type="evidence" value="ECO:0007669"/>
    <property type="project" value="InterPro"/>
</dbReference>
<evidence type="ECO:0000256" key="14">
    <source>
        <dbReference type="ARBA" id="ARBA00023214"/>
    </source>
</evidence>
<proteinExistence type="inferred from homology"/>
<organism evidence="23 24">
    <name type="scientific">Actinia tenebrosa</name>
    <name type="common">Australian red waratah sea anemone</name>
    <dbReference type="NCBI Taxonomy" id="6105"/>
    <lineage>
        <taxon>Eukaryota</taxon>
        <taxon>Metazoa</taxon>
        <taxon>Cnidaria</taxon>
        <taxon>Anthozoa</taxon>
        <taxon>Hexacorallia</taxon>
        <taxon>Actiniaria</taxon>
        <taxon>Actiniidae</taxon>
        <taxon>Actinia</taxon>
    </lineage>
</organism>
<dbReference type="OrthoDB" id="8890589at2759"/>
<feature type="transmembrane region" description="Helical" evidence="20">
    <location>
        <begin position="242"/>
        <end position="265"/>
    </location>
</feature>
<evidence type="ECO:0000256" key="1">
    <source>
        <dbReference type="ARBA" id="ARBA00010180"/>
    </source>
</evidence>
<evidence type="ECO:0000256" key="9">
    <source>
        <dbReference type="ARBA" id="ARBA00023136"/>
    </source>
</evidence>
<dbReference type="GO" id="GO:0045211">
    <property type="term" value="C:postsynaptic membrane"/>
    <property type="evidence" value="ECO:0007669"/>
    <property type="project" value="UniProtKB-SubCell"/>
</dbReference>
<dbReference type="GO" id="GO:0004888">
    <property type="term" value="F:transmembrane signaling receptor activity"/>
    <property type="evidence" value="ECO:0007669"/>
    <property type="project" value="InterPro"/>
</dbReference>
<evidence type="ECO:0000256" key="19">
    <source>
        <dbReference type="ARBA" id="ARBA00071250"/>
    </source>
</evidence>
<dbReference type="InterPro" id="IPR006201">
    <property type="entry name" value="Neur_channel"/>
</dbReference>
<protein>
    <recommendedName>
        <fullName evidence="19">Gamma-aminobutyric acid receptor subunit beta</fullName>
    </recommendedName>
</protein>
<dbReference type="Gene3D" id="2.70.170.10">
    <property type="entry name" value="Neurotransmitter-gated ion-channel ligand-binding domain"/>
    <property type="match status" value="1"/>
</dbReference>
<feature type="domain" description="Neurotransmitter-gated ion-channel ligand-binding" evidence="21">
    <location>
        <begin position="35"/>
        <end position="220"/>
    </location>
</feature>
<evidence type="ECO:0000259" key="21">
    <source>
        <dbReference type="Pfam" id="PF02931"/>
    </source>
</evidence>
<evidence type="ECO:0000256" key="15">
    <source>
        <dbReference type="ARBA" id="ARBA00023257"/>
    </source>
</evidence>
<keyword evidence="12" id="KW-0869">Chloride channel</keyword>
<comment type="similarity">
    <text evidence="1">Belongs to the ligand-gated ion channel (TC 1.A.9) family. Gamma-aminobutyric acid receptor (TC 1.A.9.5) subfamily.</text>
</comment>
<dbReference type="GO" id="GO:0034707">
    <property type="term" value="C:chloride channel complex"/>
    <property type="evidence" value="ECO:0007669"/>
    <property type="project" value="UniProtKB-KW"/>
</dbReference>
<evidence type="ECO:0000256" key="2">
    <source>
        <dbReference type="ARBA" id="ARBA00022448"/>
    </source>
</evidence>
<reference evidence="24" key="1">
    <citation type="submission" date="2025-08" db="UniProtKB">
        <authorList>
            <consortium name="RefSeq"/>
        </authorList>
    </citation>
    <scope>IDENTIFICATION</scope>
    <source>
        <tissue evidence="24">Tentacle</tissue>
    </source>
</reference>
<dbReference type="RefSeq" id="XP_031565044.1">
    <property type="nucleotide sequence ID" value="XM_031709184.1"/>
</dbReference>
<evidence type="ECO:0000256" key="13">
    <source>
        <dbReference type="ARBA" id="ARBA00023180"/>
    </source>
</evidence>
<dbReference type="PROSITE" id="PS00236">
    <property type="entry name" value="NEUROTR_ION_CHANNEL"/>
    <property type="match status" value="1"/>
</dbReference>
<evidence type="ECO:0000256" key="10">
    <source>
        <dbReference type="ARBA" id="ARBA00023157"/>
    </source>
</evidence>
<name>A0A6P8I901_ACTTE</name>
<evidence type="ECO:0000256" key="12">
    <source>
        <dbReference type="ARBA" id="ARBA00023173"/>
    </source>
</evidence>
<evidence type="ECO:0000256" key="4">
    <source>
        <dbReference type="ARBA" id="ARBA00022692"/>
    </source>
</evidence>
<evidence type="ECO:0000313" key="23">
    <source>
        <dbReference type="Proteomes" id="UP000515163"/>
    </source>
</evidence>
<dbReference type="InterPro" id="IPR018000">
    <property type="entry name" value="Neurotransmitter_ion_chnl_CS"/>
</dbReference>
<dbReference type="SUPFAM" id="SSF63712">
    <property type="entry name" value="Nicotinic receptor ligand binding domain-like"/>
    <property type="match status" value="1"/>
</dbReference>
<evidence type="ECO:0000256" key="3">
    <source>
        <dbReference type="ARBA" id="ARBA00022475"/>
    </source>
</evidence>
<dbReference type="PANTHER" id="PTHR18945">
    <property type="entry name" value="NEUROTRANSMITTER GATED ION CHANNEL"/>
    <property type="match status" value="1"/>
</dbReference>
<dbReference type="KEGG" id="aten:116300334"/>
<evidence type="ECO:0000256" key="5">
    <source>
        <dbReference type="ARBA" id="ARBA00022729"/>
    </source>
</evidence>
<keyword evidence="16" id="KW-1071">Ligand-gated ion channel</keyword>
<dbReference type="PRINTS" id="PR00252">
    <property type="entry name" value="NRIONCHANNEL"/>
</dbReference>
<comment type="subcellular location">
    <subcellularLocation>
        <location evidence="18">Postsynaptic cell membrane</location>
        <topology evidence="18">Multi-pass membrane protein</topology>
    </subcellularLocation>
</comment>
<dbReference type="AlphaFoldDB" id="A0A6P8I901"/>
<keyword evidence="23" id="KW-1185">Reference proteome</keyword>
<dbReference type="InterPro" id="IPR006029">
    <property type="entry name" value="Neurotrans-gated_channel_TM"/>
</dbReference>
<feature type="transmembrane region" description="Helical" evidence="20">
    <location>
        <begin position="420"/>
        <end position="440"/>
    </location>
</feature>
<keyword evidence="13" id="KW-0325">Glycoprotein</keyword>
<dbReference type="GeneID" id="116300334"/>
<gene>
    <name evidence="24" type="primary">LOC116300334</name>
</gene>
<evidence type="ECO:0000256" key="20">
    <source>
        <dbReference type="RuleBase" id="RU000687"/>
    </source>
</evidence>
<dbReference type="InterPro" id="IPR006202">
    <property type="entry name" value="Neur_chan_lig-bd"/>
</dbReference>